<dbReference type="PROSITE" id="PS00941">
    <property type="entry name" value="CARBOXYLESTERASE_B_2"/>
    <property type="match status" value="1"/>
</dbReference>
<dbReference type="InterPro" id="IPR019826">
    <property type="entry name" value="Carboxylesterase_B_AS"/>
</dbReference>
<evidence type="ECO:0000256" key="2">
    <source>
        <dbReference type="ARBA" id="ARBA00022801"/>
    </source>
</evidence>
<dbReference type="Gene3D" id="3.40.50.1820">
    <property type="entry name" value="alpha/beta hydrolase"/>
    <property type="match status" value="2"/>
</dbReference>
<dbReference type="PROSITE" id="PS00122">
    <property type="entry name" value="CARBOXYLESTERASE_B_1"/>
    <property type="match status" value="1"/>
</dbReference>
<dbReference type="InterPro" id="IPR050309">
    <property type="entry name" value="Type-B_Carboxylest/Lipase"/>
</dbReference>
<gene>
    <name evidence="5" type="ORF">IAB37_07560</name>
</gene>
<dbReference type="Proteomes" id="UP000824241">
    <property type="component" value="Unassembled WGS sequence"/>
</dbReference>
<evidence type="ECO:0000256" key="3">
    <source>
        <dbReference type="RuleBase" id="RU361235"/>
    </source>
</evidence>
<feature type="domain" description="Carboxylesterase type B" evidence="4">
    <location>
        <begin position="3"/>
        <end position="333"/>
    </location>
</feature>
<proteinExistence type="inferred from homology"/>
<sequence>MELVTTRYGQIKGRKKEGCYTYFGIPYAQPPVGELRWKAPQPVKPWEGVLEAKYFPHRAWQFVQEAPKEGQGINYAREFYSNPSFMPPMDEDCLYLNIWRPLAGEKLPVAFWIHGGALINGFGSELEFDGDAFARKGVILVTINYRLGAFGFMNTPEILAENGGHGGNFGSLDQIAALKWVYENIESFGGDPNRITIFGQSAGAMSVQTLVSSPLSKNMVAGAIMQSAGGYQTGFLRDRSVEEGLDIGAEFQRLSGAENLAGMRQLPPEKIMELAGQMMGYCFQKGYNLPFMPVIDGYLLEKGYNKVVEDGETPDIPYMIGSCGNDMGVTPEMIERGGRSQLYYGCINWSLKNAELGRSPAYVYYFDRKLLGDNSGAFHSSELWYVFKTLDRSWRPKSPADYELAERINSYWANFVKTGNPNGPELPYWKPCSWDSHHVQLLDVEK</sequence>
<dbReference type="Pfam" id="PF00135">
    <property type="entry name" value="COesterase"/>
    <property type="match status" value="2"/>
</dbReference>
<protein>
    <recommendedName>
        <fullName evidence="3">Carboxylic ester hydrolase</fullName>
        <ecNumber evidence="3">3.1.1.-</ecNumber>
    </recommendedName>
</protein>
<dbReference type="InterPro" id="IPR002018">
    <property type="entry name" value="CarbesteraseB"/>
</dbReference>
<dbReference type="EC" id="3.1.1.-" evidence="3"/>
<evidence type="ECO:0000313" key="5">
    <source>
        <dbReference type="EMBL" id="HIR61410.1"/>
    </source>
</evidence>
<keyword evidence="2 3" id="KW-0378">Hydrolase</keyword>
<dbReference type="InterPro" id="IPR019819">
    <property type="entry name" value="Carboxylesterase_B_CS"/>
</dbReference>
<dbReference type="EMBL" id="DVHA01000244">
    <property type="protein sequence ID" value="HIR61410.1"/>
    <property type="molecule type" value="Genomic_DNA"/>
</dbReference>
<reference evidence="5" key="2">
    <citation type="journal article" date="2021" name="PeerJ">
        <title>Extensive microbial diversity within the chicken gut microbiome revealed by metagenomics and culture.</title>
        <authorList>
            <person name="Gilroy R."/>
            <person name="Ravi A."/>
            <person name="Getino M."/>
            <person name="Pursley I."/>
            <person name="Horton D.L."/>
            <person name="Alikhan N.F."/>
            <person name="Baker D."/>
            <person name="Gharbi K."/>
            <person name="Hall N."/>
            <person name="Watson M."/>
            <person name="Adriaenssens E.M."/>
            <person name="Foster-Nyarko E."/>
            <person name="Jarju S."/>
            <person name="Secka A."/>
            <person name="Antonio M."/>
            <person name="Oren A."/>
            <person name="Chaudhuri R.R."/>
            <person name="La Ragione R."/>
            <person name="Hildebrand F."/>
            <person name="Pallen M.J."/>
        </authorList>
    </citation>
    <scope>NUCLEOTIDE SEQUENCE</scope>
    <source>
        <strain evidence="5">CHK189-12415</strain>
    </source>
</reference>
<dbReference type="GO" id="GO:0016787">
    <property type="term" value="F:hydrolase activity"/>
    <property type="evidence" value="ECO:0007669"/>
    <property type="project" value="UniProtKB-KW"/>
</dbReference>
<name>A0A9D1DYA0_9FIRM</name>
<dbReference type="SUPFAM" id="SSF53474">
    <property type="entry name" value="alpha/beta-Hydrolases"/>
    <property type="match status" value="1"/>
</dbReference>
<evidence type="ECO:0000259" key="4">
    <source>
        <dbReference type="Pfam" id="PF00135"/>
    </source>
</evidence>
<feature type="domain" description="Carboxylesterase type B" evidence="4">
    <location>
        <begin position="350"/>
        <end position="443"/>
    </location>
</feature>
<dbReference type="PANTHER" id="PTHR11559">
    <property type="entry name" value="CARBOXYLESTERASE"/>
    <property type="match status" value="1"/>
</dbReference>
<evidence type="ECO:0000313" key="6">
    <source>
        <dbReference type="Proteomes" id="UP000824241"/>
    </source>
</evidence>
<reference evidence="5" key="1">
    <citation type="submission" date="2020-10" db="EMBL/GenBank/DDBJ databases">
        <authorList>
            <person name="Gilroy R."/>
        </authorList>
    </citation>
    <scope>NUCLEOTIDE SEQUENCE</scope>
    <source>
        <strain evidence="5">CHK189-12415</strain>
    </source>
</reference>
<comment type="caution">
    <text evidence="5">The sequence shown here is derived from an EMBL/GenBank/DDBJ whole genome shotgun (WGS) entry which is preliminary data.</text>
</comment>
<dbReference type="InterPro" id="IPR029058">
    <property type="entry name" value="AB_hydrolase_fold"/>
</dbReference>
<comment type="similarity">
    <text evidence="1 3">Belongs to the type-B carboxylesterase/lipase family.</text>
</comment>
<dbReference type="AlphaFoldDB" id="A0A9D1DYA0"/>
<accession>A0A9D1DYA0</accession>
<organism evidence="5 6">
    <name type="scientific">Candidatus Faecivivens stercoravium</name>
    <dbReference type="NCBI Taxonomy" id="2840803"/>
    <lineage>
        <taxon>Bacteria</taxon>
        <taxon>Bacillati</taxon>
        <taxon>Bacillota</taxon>
        <taxon>Clostridia</taxon>
        <taxon>Eubacteriales</taxon>
        <taxon>Oscillospiraceae</taxon>
        <taxon>Oscillospiraceae incertae sedis</taxon>
        <taxon>Candidatus Faecivivens</taxon>
    </lineage>
</organism>
<evidence type="ECO:0000256" key="1">
    <source>
        <dbReference type="ARBA" id="ARBA00005964"/>
    </source>
</evidence>